<evidence type="ECO:0000259" key="4">
    <source>
        <dbReference type="SMART" id="SM00534"/>
    </source>
</evidence>
<comment type="caution">
    <text evidence="5">The sequence shown here is derived from an EMBL/GenBank/DDBJ whole genome shotgun (WGS) entry which is preliminary data.</text>
</comment>
<keyword evidence="3" id="KW-0238">DNA-binding</keyword>
<organism evidence="5 6">
    <name type="scientific">Sphingobacterium griseoflavum</name>
    <dbReference type="NCBI Taxonomy" id="1474952"/>
    <lineage>
        <taxon>Bacteria</taxon>
        <taxon>Pseudomonadati</taxon>
        <taxon>Bacteroidota</taxon>
        <taxon>Sphingobacteriia</taxon>
        <taxon>Sphingobacteriales</taxon>
        <taxon>Sphingobacteriaceae</taxon>
        <taxon>Sphingobacterium</taxon>
    </lineage>
</organism>
<dbReference type="Pfam" id="PF00488">
    <property type="entry name" value="MutS_V"/>
    <property type="match status" value="1"/>
</dbReference>
<dbReference type="InterPro" id="IPR027417">
    <property type="entry name" value="P-loop_NTPase"/>
</dbReference>
<evidence type="ECO:0000313" key="6">
    <source>
        <dbReference type="Proteomes" id="UP000620550"/>
    </source>
</evidence>
<feature type="domain" description="DNA mismatch repair proteins mutS family" evidence="4">
    <location>
        <begin position="260"/>
        <end position="446"/>
    </location>
</feature>
<evidence type="ECO:0000256" key="1">
    <source>
        <dbReference type="ARBA" id="ARBA00022741"/>
    </source>
</evidence>
<sequence length="451" mass="51234">MFKTDQQTLTDINALDWNSRSLLHFFDHTLTLGGRDVLYGCLLLPLCEKDEIVKRQETIAYLAKLKIDQLFDKYMMVDLESYLQMPQSSYSPSLFIHFADKLSTNFLSLAYQKERLFIRQSVREIATLLIGIRDLLASCVPSSRHTGILATYAEQLVLFWKDLDEKELHRLSKSKSPLRLVLKYDYIFRSVKKNIVQEVFKMLYTLDALYAVSKVWNKGGLCFPRIRMHSDPHELLTIKGMYNLGLDEPIKNDIHIHASQNIWFLTGANMTGKSTLLRSIASCMHLAHAGFPVPALSMGTVLFKGMMTSINLADSLGAGYSHFFAEVNRLKTMADNMATHGPMIIMLDEIFKGTNYRDAYEATSQLIDHISGIDHSIFFISTHMTDLGTALKGNARIAPKYLATKIDAKEGISFTYTLTDGIATDKLGMWFLKREGVFQRFQTLQSKSDKA</sequence>
<dbReference type="Proteomes" id="UP000620550">
    <property type="component" value="Unassembled WGS sequence"/>
</dbReference>
<reference evidence="6" key="1">
    <citation type="journal article" date="2019" name="Int. J. Syst. Evol. Microbiol.">
        <title>The Global Catalogue of Microorganisms (GCM) 10K type strain sequencing project: providing services to taxonomists for standard genome sequencing and annotation.</title>
        <authorList>
            <consortium name="The Broad Institute Genomics Platform"/>
            <consortium name="The Broad Institute Genome Sequencing Center for Infectious Disease"/>
            <person name="Wu L."/>
            <person name="Ma J."/>
        </authorList>
    </citation>
    <scope>NUCLEOTIDE SEQUENCE [LARGE SCALE GENOMIC DNA]</scope>
    <source>
        <strain evidence="6">CGMCC 1.12966</strain>
    </source>
</reference>
<name>A0ABQ3HSH0_9SPHI</name>
<dbReference type="EMBL" id="BNAF01000004">
    <property type="protein sequence ID" value="GHE30289.1"/>
    <property type="molecule type" value="Genomic_DNA"/>
</dbReference>
<dbReference type="Gene3D" id="1.10.1420.10">
    <property type="match status" value="1"/>
</dbReference>
<accession>A0ABQ3HSH0</accession>
<evidence type="ECO:0000256" key="2">
    <source>
        <dbReference type="ARBA" id="ARBA00022840"/>
    </source>
</evidence>
<keyword evidence="2" id="KW-0067">ATP-binding</keyword>
<keyword evidence="6" id="KW-1185">Reference proteome</keyword>
<dbReference type="InterPro" id="IPR000432">
    <property type="entry name" value="DNA_mismatch_repair_MutS_C"/>
</dbReference>
<dbReference type="SUPFAM" id="SSF48334">
    <property type="entry name" value="DNA repair protein MutS, domain III"/>
    <property type="match status" value="1"/>
</dbReference>
<dbReference type="InterPro" id="IPR045076">
    <property type="entry name" value="MutS"/>
</dbReference>
<proteinExistence type="predicted"/>
<keyword evidence="1" id="KW-0547">Nucleotide-binding</keyword>
<gene>
    <name evidence="5" type="ORF">GCM10017764_11510</name>
</gene>
<evidence type="ECO:0000256" key="3">
    <source>
        <dbReference type="ARBA" id="ARBA00023125"/>
    </source>
</evidence>
<evidence type="ECO:0000313" key="5">
    <source>
        <dbReference type="EMBL" id="GHE30289.1"/>
    </source>
</evidence>
<dbReference type="RefSeq" id="WP_189625688.1">
    <property type="nucleotide sequence ID" value="NZ_BNAF01000004.1"/>
</dbReference>
<dbReference type="InterPro" id="IPR036187">
    <property type="entry name" value="DNA_mismatch_repair_MutS_sf"/>
</dbReference>
<dbReference type="SUPFAM" id="SSF52540">
    <property type="entry name" value="P-loop containing nucleoside triphosphate hydrolases"/>
    <property type="match status" value="1"/>
</dbReference>
<protein>
    <recommendedName>
        <fullName evidence="4">DNA mismatch repair proteins mutS family domain-containing protein</fullName>
    </recommendedName>
</protein>
<dbReference type="SMART" id="SM00534">
    <property type="entry name" value="MUTSac"/>
    <property type="match status" value="1"/>
</dbReference>
<dbReference type="Gene3D" id="3.40.50.300">
    <property type="entry name" value="P-loop containing nucleotide triphosphate hydrolases"/>
    <property type="match status" value="1"/>
</dbReference>
<dbReference type="PANTHER" id="PTHR11361:SF34">
    <property type="entry name" value="DNA MISMATCH REPAIR PROTEIN MSH1, MITOCHONDRIAL"/>
    <property type="match status" value="1"/>
</dbReference>
<dbReference type="PANTHER" id="PTHR11361">
    <property type="entry name" value="DNA MISMATCH REPAIR PROTEIN MUTS FAMILY MEMBER"/>
    <property type="match status" value="1"/>
</dbReference>